<proteinExistence type="inferred from homology"/>
<evidence type="ECO:0000313" key="3">
    <source>
        <dbReference type="Proteomes" id="UP001566476"/>
    </source>
</evidence>
<dbReference type="EMBL" id="JBGGTQ010000003">
    <property type="protein sequence ID" value="MEZ0491994.1"/>
    <property type="molecule type" value="Genomic_DNA"/>
</dbReference>
<keyword evidence="3" id="KW-1185">Reference proteome</keyword>
<dbReference type="InterPro" id="IPR043129">
    <property type="entry name" value="ATPase_NBD"/>
</dbReference>
<protein>
    <submittedName>
        <fullName evidence="2">ROK family protein</fullName>
    </submittedName>
</protein>
<dbReference type="Proteomes" id="UP001566476">
    <property type="component" value="Unassembled WGS sequence"/>
</dbReference>
<dbReference type="Gene3D" id="1.10.10.10">
    <property type="entry name" value="Winged helix-like DNA-binding domain superfamily/Winged helix DNA-binding domain"/>
    <property type="match status" value="1"/>
</dbReference>
<evidence type="ECO:0000313" key="2">
    <source>
        <dbReference type="EMBL" id="MEZ0491994.1"/>
    </source>
</evidence>
<dbReference type="SUPFAM" id="SSF53067">
    <property type="entry name" value="Actin-like ATPase domain"/>
    <property type="match status" value="1"/>
</dbReference>
<dbReference type="Gene3D" id="3.30.420.40">
    <property type="match status" value="2"/>
</dbReference>
<dbReference type="RefSeq" id="WP_370718046.1">
    <property type="nucleotide sequence ID" value="NZ_JBGGTQ010000003.1"/>
</dbReference>
<dbReference type="PANTHER" id="PTHR18964:SF149">
    <property type="entry name" value="BIFUNCTIONAL UDP-N-ACETYLGLUCOSAMINE 2-EPIMERASE_N-ACETYLMANNOSAMINE KINASE"/>
    <property type="match status" value="1"/>
</dbReference>
<comment type="caution">
    <text evidence="2">The sequence shown here is derived from an EMBL/GenBank/DDBJ whole genome shotgun (WGS) entry which is preliminary data.</text>
</comment>
<evidence type="ECO:0000256" key="1">
    <source>
        <dbReference type="ARBA" id="ARBA00006479"/>
    </source>
</evidence>
<comment type="similarity">
    <text evidence="1">Belongs to the ROK (NagC/XylR) family.</text>
</comment>
<dbReference type="SUPFAM" id="SSF46785">
    <property type="entry name" value="Winged helix' DNA-binding domain"/>
    <property type="match status" value="1"/>
</dbReference>
<organism evidence="2 3">
    <name type="scientific">Kineococcus mangrovi</name>
    <dbReference type="NCBI Taxonomy" id="1660183"/>
    <lineage>
        <taxon>Bacteria</taxon>
        <taxon>Bacillati</taxon>
        <taxon>Actinomycetota</taxon>
        <taxon>Actinomycetes</taxon>
        <taxon>Kineosporiales</taxon>
        <taxon>Kineosporiaceae</taxon>
        <taxon>Kineococcus</taxon>
    </lineage>
</organism>
<gene>
    <name evidence="2" type="ORF">AB2L28_07065</name>
</gene>
<dbReference type="InterPro" id="IPR036388">
    <property type="entry name" value="WH-like_DNA-bd_sf"/>
</dbReference>
<accession>A0ABV4I317</accession>
<dbReference type="Pfam" id="PF00480">
    <property type="entry name" value="ROK"/>
    <property type="match status" value="1"/>
</dbReference>
<dbReference type="PANTHER" id="PTHR18964">
    <property type="entry name" value="ROK (REPRESSOR, ORF, KINASE) FAMILY"/>
    <property type="match status" value="1"/>
</dbReference>
<dbReference type="InterPro" id="IPR000600">
    <property type="entry name" value="ROK"/>
</dbReference>
<sequence>MAWTPLTGTAHSIALEVLLDGPLPRSELARRLDLSAGTLTRLSRPLLDSGLLQEIGEAPDPVTGRPTRPMDVDERSHLFVGVKLTATTVHVVLTSLRATVLGTVEAVLPDPSPDSVRETVVGLVRAVVAEHDLLAPGNVRAVGVSLGGLVGADGHVLNASFLGWEDVPLGRDLEAELGLPVVVDNDLLSFARAEQWFGSARRCGHFAVLTIGEGLGYGLVVRDEVLDRPDAGVGLLGHFPLLPGGPLCPDGHQGCADALLTVAAVESRASAALRRPVRYEEVLDLAAEGDPLARRVVDDSAYGLGVLVAAIGNLTMPEKVILSGEGIRLAVVGQDALHRGLREHRSRYAGALDLEVQPTGFTEWARGAAVTAIRTFVLGSRTTG</sequence>
<name>A0ABV4I317_9ACTN</name>
<reference evidence="2 3" key="1">
    <citation type="submission" date="2024-07" db="EMBL/GenBank/DDBJ databases">
        <authorList>
            <person name="Thanompreechachai J."/>
            <person name="Duangmal K."/>
        </authorList>
    </citation>
    <scope>NUCLEOTIDE SEQUENCE [LARGE SCALE GENOMIC DNA]</scope>
    <source>
        <strain evidence="2 3">TBRC 1896</strain>
    </source>
</reference>
<dbReference type="InterPro" id="IPR036390">
    <property type="entry name" value="WH_DNA-bd_sf"/>
</dbReference>